<dbReference type="InterPro" id="IPR057860">
    <property type="entry name" value="HEAT_RRP12_N"/>
</dbReference>
<dbReference type="SUPFAM" id="SSF48371">
    <property type="entry name" value="ARM repeat"/>
    <property type="match status" value="1"/>
</dbReference>
<feature type="compositionally biased region" description="Acidic residues" evidence="4">
    <location>
        <begin position="1025"/>
        <end position="1034"/>
    </location>
</feature>
<feature type="compositionally biased region" description="Basic and acidic residues" evidence="4">
    <location>
        <begin position="1133"/>
        <end position="1158"/>
    </location>
</feature>
<dbReference type="Proteomes" id="UP000306954">
    <property type="component" value="Unassembled WGS sequence"/>
</dbReference>
<accession>A0A4T0I3Z5</accession>
<organism evidence="7 8">
    <name type="scientific">Wallemia ichthyophaga</name>
    <dbReference type="NCBI Taxonomy" id="245174"/>
    <lineage>
        <taxon>Eukaryota</taxon>
        <taxon>Fungi</taxon>
        <taxon>Dikarya</taxon>
        <taxon>Basidiomycota</taxon>
        <taxon>Wallemiomycotina</taxon>
        <taxon>Wallemiomycetes</taxon>
        <taxon>Wallemiales</taxon>
        <taxon>Wallemiaceae</taxon>
        <taxon>Wallemia</taxon>
    </lineage>
</organism>
<feature type="domain" description="RRP12 N-terminal HEAT" evidence="6">
    <location>
        <begin position="26"/>
        <end position="190"/>
    </location>
</feature>
<feature type="compositionally biased region" description="Basic and acidic residues" evidence="4">
    <location>
        <begin position="1035"/>
        <end position="1044"/>
    </location>
</feature>
<evidence type="ECO:0000259" key="6">
    <source>
        <dbReference type="Pfam" id="PF25772"/>
    </source>
</evidence>
<dbReference type="Pfam" id="PF08161">
    <property type="entry name" value="RRP12_HEAT"/>
    <property type="match status" value="1"/>
</dbReference>
<dbReference type="InterPro" id="IPR052087">
    <property type="entry name" value="RRP12"/>
</dbReference>
<evidence type="ECO:0000256" key="2">
    <source>
        <dbReference type="ARBA" id="ARBA00007690"/>
    </source>
</evidence>
<evidence type="ECO:0000256" key="3">
    <source>
        <dbReference type="ARBA" id="ARBA00023242"/>
    </source>
</evidence>
<dbReference type="PANTHER" id="PTHR48287">
    <property type="entry name" value="ARM REPEAT SUPERFAMILY PROTEIN"/>
    <property type="match status" value="1"/>
</dbReference>
<protein>
    <recommendedName>
        <fullName evidence="9">Ribosomal RNA-processing protein 12-like conserved domain-containing protein</fullName>
    </recommendedName>
</protein>
<dbReference type="Pfam" id="PF25772">
    <property type="entry name" value="HEAT_RRP12_N"/>
    <property type="match status" value="1"/>
</dbReference>
<feature type="region of interest" description="Disordered" evidence="4">
    <location>
        <begin position="1003"/>
        <end position="1097"/>
    </location>
</feature>
<evidence type="ECO:0000313" key="8">
    <source>
        <dbReference type="Proteomes" id="UP000306954"/>
    </source>
</evidence>
<dbReference type="EMBL" id="SPOF01000032">
    <property type="protein sequence ID" value="TIB10305.1"/>
    <property type="molecule type" value="Genomic_DNA"/>
</dbReference>
<feature type="compositionally biased region" description="Basic residues" evidence="4">
    <location>
        <begin position="1007"/>
        <end position="1016"/>
    </location>
</feature>
<evidence type="ECO:0000256" key="1">
    <source>
        <dbReference type="ARBA" id="ARBA00004123"/>
    </source>
</evidence>
<evidence type="ECO:0008006" key="9">
    <source>
        <dbReference type="Google" id="ProtNLM"/>
    </source>
</evidence>
<name>A0A4T0I3Z5_WALIC</name>
<reference evidence="7 8" key="1">
    <citation type="submission" date="2019-03" db="EMBL/GenBank/DDBJ databases">
        <title>Sequencing 23 genomes of Wallemia ichthyophaga.</title>
        <authorList>
            <person name="Gostincar C."/>
        </authorList>
    </citation>
    <scope>NUCLEOTIDE SEQUENCE [LARGE SCALE GENOMIC DNA]</scope>
    <source>
        <strain evidence="7 8">EXF-8621</strain>
    </source>
</reference>
<dbReference type="GO" id="GO:0005634">
    <property type="term" value="C:nucleus"/>
    <property type="evidence" value="ECO:0007669"/>
    <property type="project" value="UniProtKB-SubCell"/>
</dbReference>
<feature type="compositionally biased region" description="Basic and acidic residues" evidence="4">
    <location>
        <begin position="1065"/>
        <end position="1079"/>
    </location>
</feature>
<sequence length="1283" mass="141578">MEDALFKIRCHLNSKLPNQRQPALLLVALEETIKEQSPEQSQSPLPISYHSLILSTLDEAISSNNTEIISSAIYLEATVIKFIDKKILHNQYQIFESLLQLLSKFTSNTPTLKSLLVVYEEFFKSLDTQQLQLSSFKSAYNDILKLSIDNRPKVRKLAQFSISNILTDTPNHPHTYLPITTSWVIKSFNDLVKRSTHAPSESGIHLCAFVHSLDSIWPIQSLPKLANSLLNTPHLGNSYLTSSSYHLLSQLLANKSSHTTFDQEKLKTLVDSITSSLPKPDDTLLLSPWLGILDAAISAYARLDPNAAALVILNVWPKIFNSHGLASTSTDVRKSAEIACCGIIRWGVSLDMIKNTIDNNGGVNLSPILDSILASLKGISHRHSIPNVLNVLNALISKLRVRFSYPGPTAAQSLIAPHLTTIADLRQMPNFEYREKTDDVFGMALEVCGPAYVLELLPLNLSPSLQAKGKEGRAYLLPIMRSRITNTSLNYFVKELVPLSSQMFEFASQSKNQGKELEAKIYSTLMEQIWNTFPSFCNLPVDMTVGLNDEFASMLSNVLYSQPQLRSFVLKGLRNLIEKNVSLQKSQGPTEELKKAFNGMGQEEATVNINYLKTIAPNLLSVLFDLFGTVSRESRGMVGEVIADYLTIASEKDISGTYKKMSKSLLETLPQHNVKMAKAAKSNKTFNAASDNLVAPHTTMDLLILLSPHLSAKLGANAWELATSEQVLMSEDQAVQKKAYRMLNRLCENHSGLFTHDGSRIEKAINTLTNTDNISGGVKRDRLEVFTLLVRFIPSDKLHYIVSVVPEAVLGVKETNERARSAAFELLLELGSKMARGGKIERGVMGEHEHEADGMEAEAATSTETVDADINEYFTILSAGLAGSTPHFISATLTSLARVLFEFKESIDTALVDNLLGTLHIFVGSTNKEIVKSGIGLVKVAITSLSSELVFAHLATLIPALLGWKSENKNHFKANIRHIFERLVKKFGVDVVDAHTPAADKKLISNIRKRTQRAKKGKSDKDREDEGDMLDQDEDAGKKAKGTDAFEDALYGSESEFEESDDEDGKEKGAKGTGKDKGGRKGAKKNTNNASDTYIREDDGELVDLLDKSAINNLTSFDPSKQSKRKQPGQEAQKYELDDMGKLVIKDDDNKEAEEQPDKVAGSAYIHNLESEDGITMGKDGRVRFNKKKRDRSVEGDDDDDAQTDVKMNDDSDASKKKKKNKQGTVGVGKEFKSKRAGGDVTAKGGQQPYAYVPLKQTKKLSRGGQGPRLDVTGKKKGRSGKK</sequence>
<comment type="caution">
    <text evidence="7">The sequence shown here is derived from an EMBL/GenBank/DDBJ whole genome shotgun (WGS) entry which is preliminary data.</text>
</comment>
<gene>
    <name evidence="7" type="ORF">E3P90_02928</name>
</gene>
<dbReference type="InterPro" id="IPR011989">
    <property type="entry name" value="ARM-like"/>
</dbReference>
<evidence type="ECO:0000256" key="4">
    <source>
        <dbReference type="SAM" id="MobiDB-lite"/>
    </source>
</evidence>
<keyword evidence="3" id="KW-0539">Nucleus</keyword>
<feature type="compositionally biased region" description="Acidic residues" evidence="4">
    <location>
        <begin position="1055"/>
        <end position="1064"/>
    </location>
</feature>
<proteinExistence type="inferred from homology"/>
<dbReference type="PANTHER" id="PTHR48287:SF1">
    <property type="entry name" value="ARM REPEAT SUPERFAMILY PROTEIN"/>
    <property type="match status" value="1"/>
</dbReference>
<comment type="subcellular location">
    <subcellularLocation>
        <location evidence="1">Nucleus</location>
    </subcellularLocation>
</comment>
<evidence type="ECO:0000313" key="7">
    <source>
        <dbReference type="EMBL" id="TIB10305.1"/>
    </source>
</evidence>
<dbReference type="Gene3D" id="1.25.10.10">
    <property type="entry name" value="Leucine-rich Repeat Variant"/>
    <property type="match status" value="1"/>
</dbReference>
<feature type="domain" description="RRP12 HEAT" evidence="5">
    <location>
        <begin position="327"/>
        <end position="629"/>
    </location>
</feature>
<comment type="similarity">
    <text evidence="2">Belongs to the RRP12 family.</text>
</comment>
<dbReference type="InterPro" id="IPR016024">
    <property type="entry name" value="ARM-type_fold"/>
</dbReference>
<evidence type="ECO:0000259" key="5">
    <source>
        <dbReference type="Pfam" id="PF08161"/>
    </source>
</evidence>
<feature type="region of interest" description="Disordered" evidence="4">
    <location>
        <begin position="1113"/>
        <end position="1283"/>
    </location>
</feature>
<dbReference type="InterPro" id="IPR012978">
    <property type="entry name" value="HEAT_RRP12"/>
</dbReference>